<organism evidence="1 2">
    <name type="scientific">Winogradskyella damuponensis</name>
    <dbReference type="NCBI Taxonomy" id="943939"/>
    <lineage>
        <taxon>Bacteria</taxon>
        <taxon>Pseudomonadati</taxon>
        <taxon>Bacteroidota</taxon>
        <taxon>Flavobacteriia</taxon>
        <taxon>Flavobacteriales</taxon>
        <taxon>Flavobacteriaceae</taxon>
        <taxon>Winogradskyella</taxon>
    </lineage>
</organism>
<proteinExistence type="predicted"/>
<accession>A0ABP8CIZ5</accession>
<evidence type="ECO:0000313" key="1">
    <source>
        <dbReference type="EMBL" id="GAA4239878.1"/>
    </source>
</evidence>
<dbReference type="EMBL" id="BAABCB010000001">
    <property type="protein sequence ID" value="GAA4239878.1"/>
    <property type="molecule type" value="Genomic_DNA"/>
</dbReference>
<keyword evidence="2" id="KW-1185">Reference proteome</keyword>
<protein>
    <submittedName>
        <fullName evidence="1">Uncharacterized protein</fullName>
    </submittedName>
</protein>
<dbReference type="RefSeq" id="WP_344711715.1">
    <property type="nucleotide sequence ID" value="NZ_BAABCB010000001.1"/>
</dbReference>
<dbReference type="Proteomes" id="UP001501682">
    <property type="component" value="Unassembled WGS sequence"/>
</dbReference>
<gene>
    <name evidence="1" type="ORF">GCM10022292_00110</name>
</gene>
<reference evidence="2" key="1">
    <citation type="journal article" date="2019" name="Int. J. Syst. Evol. Microbiol.">
        <title>The Global Catalogue of Microorganisms (GCM) 10K type strain sequencing project: providing services to taxonomists for standard genome sequencing and annotation.</title>
        <authorList>
            <consortium name="The Broad Institute Genomics Platform"/>
            <consortium name="The Broad Institute Genome Sequencing Center for Infectious Disease"/>
            <person name="Wu L."/>
            <person name="Ma J."/>
        </authorList>
    </citation>
    <scope>NUCLEOTIDE SEQUENCE [LARGE SCALE GENOMIC DNA]</scope>
    <source>
        <strain evidence="2">JCM 17633</strain>
    </source>
</reference>
<sequence>MEQQQFEELRDLLSSIDSKLEDIASNTSPVYDASDVCSRLDTLISIMDK</sequence>
<evidence type="ECO:0000313" key="2">
    <source>
        <dbReference type="Proteomes" id="UP001501682"/>
    </source>
</evidence>
<name>A0ABP8CIZ5_9FLAO</name>
<comment type="caution">
    <text evidence="1">The sequence shown here is derived from an EMBL/GenBank/DDBJ whole genome shotgun (WGS) entry which is preliminary data.</text>
</comment>